<dbReference type="GO" id="GO:0006623">
    <property type="term" value="P:protein targeting to vacuole"/>
    <property type="evidence" value="ECO:0007669"/>
    <property type="project" value="TreeGrafter"/>
</dbReference>
<accession>A0A8H3A3T7</accession>
<protein>
    <submittedName>
        <fullName evidence="2">Uncharacterized protein</fullName>
    </submittedName>
</protein>
<evidence type="ECO:0000313" key="2">
    <source>
        <dbReference type="EMBL" id="CAE6390439.1"/>
    </source>
</evidence>
<proteinExistence type="inferred from homology"/>
<organism evidence="2 3">
    <name type="scientific">Rhizoctonia solani</name>
    <dbReference type="NCBI Taxonomy" id="456999"/>
    <lineage>
        <taxon>Eukaryota</taxon>
        <taxon>Fungi</taxon>
        <taxon>Dikarya</taxon>
        <taxon>Basidiomycota</taxon>
        <taxon>Agaricomycotina</taxon>
        <taxon>Agaricomycetes</taxon>
        <taxon>Cantharellales</taxon>
        <taxon>Ceratobasidiaceae</taxon>
        <taxon>Rhizoctonia</taxon>
    </lineage>
</organism>
<reference evidence="2" key="1">
    <citation type="submission" date="2021-01" db="EMBL/GenBank/DDBJ databases">
        <authorList>
            <person name="Kaushik A."/>
        </authorList>
    </citation>
    <scope>NUCLEOTIDE SEQUENCE</scope>
    <source>
        <strain evidence="2">AG1-1C</strain>
    </source>
</reference>
<dbReference type="PANTHER" id="PTHR16166:SF93">
    <property type="entry name" value="INTERMEMBRANE LIPID TRANSFER PROTEIN VPS13"/>
    <property type="match status" value="1"/>
</dbReference>
<evidence type="ECO:0000256" key="1">
    <source>
        <dbReference type="ARBA" id="ARBA00006545"/>
    </source>
</evidence>
<evidence type="ECO:0000313" key="3">
    <source>
        <dbReference type="Proteomes" id="UP000663846"/>
    </source>
</evidence>
<comment type="caution">
    <text evidence="2">The sequence shown here is derived from an EMBL/GenBank/DDBJ whole genome shotgun (WGS) entry which is preliminary data.</text>
</comment>
<name>A0A8H3A3T7_9AGAM</name>
<dbReference type="InterPro" id="IPR026847">
    <property type="entry name" value="VPS13"/>
</dbReference>
<dbReference type="GO" id="GO:0045053">
    <property type="term" value="P:protein retention in Golgi apparatus"/>
    <property type="evidence" value="ECO:0007669"/>
    <property type="project" value="TreeGrafter"/>
</dbReference>
<sequence>MTEGLTNVPKLYGGEVRESKKVTGLASGIVEGSKGLAYGFYDGITGLFAEPVKGFKEKGTLGAAVGVGTGVLNFYMKPAAGLLQAVSKPMEGGVKDIRSIFHTGISLERITVRRAEGVLAVKRASQREQDLIVRAFAEYKAKTSRERKGKGKLL</sequence>
<gene>
    <name evidence="2" type="ORF">RDB_LOCUS43628</name>
</gene>
<comment type="similarity">
    <text evidence="1">Belongs to the VPS13 family.</text>
</comment>
<dbReference type="PANTHER" id="PTHR16166">
    <property type="entry name" value="VACUOLAR PROTEIN SORTING-ASSOCIATED PROTEIN VPS13"/>
    <property type="match status" value="1"/>
</dbReference>
<dbReference type="AlphaFoldDB" id="A0A8H3A3T7"/>
<dbReference type="EMBL" id="CAJMWS010000283">
    <property type="protein sequence ID" value="CAE6390439.1"/>
    <property type="molecule type" value="Genomic_DNA"/>
</dbReference>
<dbReference type="Proteomes" id="UP000663846">
    <property type="component" value="Unassembled WGS sequence"/>
</dbReference>